<reference evidence="2" key="2">
    <citation type="submission" date="2025-09" db="UniProtKB">
        <authorList>
            <consortium name="Ensembl"/>
        </authorList>
    </citation>
    <scope>IDENTIFICATION</scope>
</reference>
<evidence type="ECO:0000313" key="2">
    <source>
        <dbReference type="Ensembl" id="ENSOSIP00000004729.1"/>
    </source>
</evidence>
<evidence type="ECO:0000313" key="3">
    <source>
        <dbReference type="Proteomes" id="UP000694383"/>
    </source>
</evidence>
<dbReference type="AlphaFoldDB" id="A0A8C7WY24"/>
<feature type="region of interest" description="Disordered" evidence="1">
    <location>
        <begin position="436"/>
        <end position="498"/>
    </location>
</feature>
<feature type="compositionally biased region" description="Acidic residues" evidence="1">
    <location>
        <begin position="34"/>
        <end position="43"/>
    </location>
</feature>
<feature type="region of interest" description="Disordered" evidence="1">
    <location>
        <begin position="1"/>
        <end position="93"/>
    </location>
</feature>
<reference evidence="2" key="1">
    <citation type="submission" date="2025-08" db="UniProtKB">
        <authorList>
            <consortium name="Ensembl"/>
        </authorList>
    </citation>
    <scope>IDENTIFICATION</scope>
</reference>
<dbReference type="PANTHER" id="PTHR21446:SF12">
    <property type="entry name" value="POTASSIUM CHANNEL TETRAMERIZATION DOMAIN CONTAINING 1"/>
    <property type="match status" value="1"/>
</dbReference>
<dbReference type="InterPro" id="IPR052787">
    <property type="entry name" value="MAVS"/>
</dbReference>
<dbReference type="Proteomes" id="UP000694383">
    <property type="component" value="Unplaced"/>
</dbReference>
<feature type="compositionally biased region" description="Low complexity" evidence="1">
    <location>
        <begin position="57"/>
        <end position="70"/>
    </location>
</feature>
<evidence type="ECO:0000256" key="1">
    <source>
        <dbReference type="SAM" id="MobiDB-lite"/>
    </source>
</evidence>
<protein>
    <recommendedName>
        <fullName evidence="4">DUF3504 domain-containing protein</fullName>
    </recommendedName>
</protein>
<feature type="compositionally biased region" description="Basic and acidic residues" evidence="1">
    <location>
        <begin position="466"/>
        <end position="481"/>
    </location>
</feature>
<accession>A0A8C7WY24</accession>
<dbReference type="PANTHER" id="PTHR21446">
    <property type="entry name" value="DUF3504 DOMAIN-CONTAINING PROTEIN"/>
    <property type="match status" value="1"/>
</dbReference>
<sequence length="498" mass="55831">MARMDGGGTAAQEEQRSPEGGGGPGEVQRVQNSGDEEESDSDAEDRLWGSEMTVLDSSGSARRTRAVVVRSAERGPSEGEVEPPRCITPPGVNDKFRRGRLSENTRLATQYAVRIFREFLRDTAQSPDFETLDKHALCARLRSFYVEARSKSGQVYSRSSLISIRSSLNRYLNEPPHSRTLDLTKDPEMRSANRVLAAVIRRMEEQGAGPVVQKQAITRSDLRKLYESSVFDIGTAFGLLNKVWFETCMYFCTRGRENQRELHEDSFGLAVDRTGRKFVFFKALGPNPRSPNHGTRCAAWTRRHLDPQEASLPRMYETGTELCPYASFVRFRSKRNPLCAAFFQRPRDHCSASDVTWYENKAIGKNLLGMRMQMLSRAAKLSKTYTNHCIGAVSIATLNSIVGNRGYRCAAETVKVHAKSMMQRVRRVSASLLLHPLSSSSSTSRRRCQAGQNGASPPAKKLRVHTQPDDVTSAKESHMTHMGEQVTLTCRQQNRKND</sequence>
<proteinExistence type="predicted"/>
<name>A0A8C7WY24_9TELE</name>
<keyword evidence="3" id="KW-1185">Reference proteome</keyword>
<dbReference type="Ensembl" id="ENSOSIT00000005060.1">
    <property type="protein sequence ID" value="ENSOSIP00000004729.1"/>
    <property type="gene ID" value="ENSOSIG00000003232.1"/>
</dbReference>
<organism evidence="2 3">
    <name type="scientific">Oryzias sinensis</name>
    <name type="common">Chinese medaka</name>
    <dbReference type="NCBI Taxonomy" id="183150"/>
    <lineage>
        <taxon>Eukaryota</taxon>
        <taxon>Metazoa</taxon>
        <taxon>Chordata</taxon>
        <taxon>Craniata</taxon>
        <taxon>Vertebrata</taxon>
        <taxon>Euteleostomi</taxon>
        <taxon>Actinopterygii</taxon>
        <taxon>Neopterygii</taxon>
        <taxon>Teleostei</taxon>
        <taxon>Neoteleostei</taxon>
        <taxon>Acanthomorphata</taxon>
        <taxon>Ovalentaria</taxon>
        <taxon>Atherinomorphae</taxon>
        <taxon>Beloniformes</taxon>
        <taxon>Adrianichthyidae</taxon>
        <taxon>Oryziinae</taxon>
        <taxon>Oryzias</taxon>
    </lineage>
</organism>
<evidence type="ECO:0008006" key="4">
    <source>
        <dbReference type="Google" id="ProtNLM"/>
    </source>
</evidence>
<dbReference type="GeneTree" id="ENSGT00510000049120"/>